<accession>A0AA86T2A7</accession>
<dbReference type="GO" id="GO:0016798">
    <property type="term" value="F:hydrolase activity, acting on glycosyl bonds"/>
    <property type="evidence" value="ECO:0007669"/>
    <property type="project" value="UniProtKB-KW"/>
</dbReference>
<feature type="domain" description="Glycosyl hydrolase family 32 N-terminal" evidence="4">
    <location>
        <begin position="1"/>
        <end position="109"/>
    </location>
</feature>
<dbReference type="SUPFAM" id="SSF75005">
    <property type="entry name" value="Arabinanase/levansucrase/invertase"/>
    <property type="match status" value="1"/>
</dbReference>
<dbReference type="EMBL" id="OY731404">
    <property type="protein sequence ID" value="CAJ1969495.1"/>
    <property type="molecule type" value="Genomic_DNA"/>
</dbReference>
<organism evidence="5 6">
    <name type="scientific">Sphenostylis stenocarpa</name>
    <dbReference type="NCBI Taxonomy" id="92480"/>
    <lineage>
        <taxon>Eukaryota</taxon>
        <taxon>Viridiplantae</taxon>
        <taxon>Streptophyta</taxon>
        <taxon>Embryophyta</taxon>
        <taxon>Tracheophyta</taxon>
        <taxon>Spermatophyta</taxon>
        <taxon>Magnoliopsida</taxon>
        <taxon>eudicotyledons</taxon>
        <taxon>Gunneridae</taxon>
        <taxon>Pentapetalae</taxon>
        <taxon>rosids</taxon>
        <taxon>fabids</taxon>
        <taxon>Fabales</taxon>
        <taxon>Fabaceae</taxon>
        <taxon>Papilionoideae</taxon>
        <taxon>50 kb inversion clade</taxon>
        <taxon>NPAAA clade</taxon>
        <taxon>indigoferoid/millettioid clade</taxon>
        <taxon>Phaseoleae</taxon>
        <taxon>Sphenostylis</taxon>
    </lineage>
</organism>
<evidence type="ECO:0000259" key="4">
    <source>
        <dbReference type="Pfam" id="PF00251"/>
    </source>
</evidence>
<comment type="similarity">
    <text evidence="1">Belongs to the glycosyl hydrolase 32 family.</text>
</comment>
<dbReference type="Gene3D" id="2.115.10.20">
    <property type="entry name" value="Glycosyl hydrolase domain, family 43"/>
    <property type="match status" value="1"/>
</dbReference>
<evidence type="ECO:0000256" key="3">
    <source>
        <dbReference type="ARBA" id="ARBA00023295"/>
    </source>
</evidence>
<reference evidence="5" key="1">
    <citation type="submission" date="2023-10" db="EMBL/GenBank/DDBJ databases">
        <authorList>
            <person name="Domelevo Entfellner J.-B."/>
        </authorList>
    </citation>
    <scope>NUCLEOTIDE SEQUENCE</scope>
</reference>
<evidence type="ECO:0000256" key="2">
    <source>
        <dbReference type="ARBA" id="ARBA00022801"/>
    </source>
</evidence>
<dbReference type="InterPro" id="IPR050551">
    <property type="entry name" value="Fructan_Metab_Enzymes"/>
</dbReference>
<dbReference type="Proteomes" id="UP001189624">
    <property type="component" value="Chromosome 7"/>
</dbReference>
<dbReference type="AlphaFoldDB" id="A0AA86T2A7"/>
<dbReference type="PANTHER" id="PTHR31953">
    <property type="entry name" value="BETA-FRUCTOFURANOSIDASE, INSOLUBLE ISOENZYME CWINV1-RELATED"/>
    <property type="match status" value="1"/>
</dbReference>
<keyword evidence="2" id="KW-0378">Hydrolase</keyword>
<keyword evidence="6" id="KW-1185">Reference proteome</keyword>
<dbReference type="Pfam" id="PF00251">
    <property type="entry name" value="Glyco_hydro_32N"/>
    <property type="match status" value="1"/>
</dbReference>
<evidence type="ECO:0000313" key="5">
    <source>
        <dbReference type="EMBL" id="CAJ1969495.1"/>
    </source>
</evidence>
<dbReference type="InterPro" id="IPR023296">
    <property type="entry name" value="Glyco_hydro_beta-prop_sf"/>
</dbReference>
<evidence type="ECO:0000256" key="1">
    <source>
        <dbReference type="ARBA" id="ARBA00009902"/>
    </source>
</evidence>
<dbReference type="Gramene" id="rna-AYBTSS11_LOCUS22288">
    <property type="protein sequence ID" value="CAJ1969495.1"/>
    <property type="gene ID" value="gene-AYBTSS11_LOCUS22288"/>
</dbReference>
<evidence type="ECO:0000313" key="6">
    <source>
        <dbReference type="Proteomes" id="UP001189624"/>
    </source>
</evidence>
<sequence>MRYGGLYHVFYQYNSKGVIWGNIVWIHLVSNDLMNWTPLDLVIFPSQPSDINDCWSGSATLLPGNKPAILYTGIDSMNRQVQNLAQPKNLSDPFLIDWVKLPQNPLMVPPVFLGKR</sequence>
<proteinExistence type="inferred from homology"/>
<protein>
    <recommendedName>
        <fullName evidence="4">Glycosyl hydrolase family 32 N-terminal domain-containing protein</fullName>
    </recommendedName>
</protein>
<keyword evidence="3" id="KW-0326">Glycosidase</keyword>
<dbReference type="InterPro" id="IPR013148">
    <property type="entry name" value="Glyco_hydro_32_N"/>
</dbReference>
<gene>
    <name evidence="5" type="ORF">AYBTSS11_LOCUS22288</name>
</gene>
<name>A0AA86T2A7_9FABA</name>